<dbReference type="Proteomes" id="UP000635853">
    <property type="component" value="Unassembled WGS sequence"/>
</dbReference>
<evidence type="ECO:0000256" key="1">
    <source>
        <dbReference type="SAM" id="MobiDB-lite"/>
    </source>
</evidence>
<keyword evidence="3" id="KW-1185">Reference proteome</keyword>
<name>A0ABS1RI86_9RHOB</name>
<protein>
    <submittedName>
        <fullName evidence="2">Uncharacterized protein</fullName>
    </submittedName>
</protein>
<accession>A0ABS1RI86</accession>
<evidence type="ECO:0000313" key="3">
    <source>
        <dbReference type="Proteomes" id="UP000635853"/>
    </source>
</evidence>
<sequence>MAGTGGAAAVAAERRRQIEVEGWTPEHDDQHRDGEMAAAAACYCQPRHPAHYQIPPAGWPWDRDWWKPKTARENLVRAGALIAAEIERLDRAAIKQEGREDG</sequence>
<feature type="compositionally biased region" description="Basic and acidic residues" evidence="1">
    <location>
        <begin position="12"/>
        <end position="30"/>
    </location>
</feature>
<comment type="caution">
    <text evidence="2">The sequence shown here is derived from an EMBL/GenBank/DDBJ whole genome shotgun (WGS) entry which is preliminary data.</text>
</comment>
<feature type="region of interest" description="Disordered" evidence="1">
    <location>
        <begin position="1"/>
        <end position="30"/>
    </location>
</feature>
<gene>
    <name evidence="2" type="ORF">JMJ92_09570</name>
</gene>
<organism evidence="2 3">
    <name type="scientific">Rhodovulum visakhapatnamense</name>
    <dbReference type="NCBI Taxonomy" id="364297"/>
    <lineage>
        <taxon>Bacteria</taxon>
        <taxon>Pseudomonadati</taxon>
        <taxon>Pseudomonadota</taxon>
        <taxon>Alphaproteobacteria</taxon>
        <taxon>Rhodobacterales</taxon>
        <taxon>Paracoccaceae</taxon>
        <taxon>Rhodovulum</taxon>
    </lineage>
</organism>
<evidence type="ECO:0000313" key="2">
    <source>
        <dbReference type="EMBL" id="MBL3578401.1"/>
    </source>
</evidence>
<dbReference type="EMBL" id="JAESIL010000033">
    <property type="protein sequence ID" value="MBL3578401.1"/>
    <property type="molecule type" value="Genomic_DNA"/>
</dbReference>
<proteinExistence type="predicted"/>
<reference evidence="3" key="1">
    <citation type="submission" date="2021-01" db="EMBL/GenBank/DDBJ databases">
        <title>Draft genomes of Rhodovulum sulfidophilum.</title>
        <authorList>
            <person name="Guzman M.S."/>
        </authorList>
    </citation>
    <scope>NUCLEOTIDE SEQUENCE [LARGE SCALE GENOMIC DNA]</scope>
    <source>
        <strain evidence="3">AB19</strain>
    </source>
</reference>